<evidence type="ECO:0000313" key="1">
    <source>
        <dbReference type="EMBL" id="GAG73069.1"/>
    </source>
</evidence>
<dbReference type="SUPFAM" id="SSF82171">
    <property type="entry name" value="DPP6 N-terminal domain-like"/>
    <property type="match status" value="1"/>
</dbReference>
<accession>X0ZUJ2</accession>
<gene>
    <name evidence="1" type="ORF">S01H4_05920</name>
</gene>
<feature type="non-terminal residue" evidence="1">
    <location>
        <position position="1"/>
    </location>
</feature>
<proteinExistence type="predicted"/>
<sequence>ESDGKRRPMLITMTRDGEDIRVAIPATEWADKGGNHPNWHPDGEHVMMNLDIDGDGWMYVQARYDGTGLKKFTEVPANHGHPSIHPGGRYMISDVYPREADAFGDGTTPLHFVDFEKNQRQTLIRMDAVSRFFDDDMNKASSMRVDLHPAWDRSAYTRVAINGVLNGTRRVFVADLSELVTAT</sequence>
<organism evidence="1">
    <name type="scientific">marine sediment metagenome</name>
    <dbReference type="NCBI Taxonomy" id="412755"/>
    <lineage>
        <taxon>unclassified sequences</taxon>
        <taxon>metagenomes</taxon>
        <taxon>ecological metagenomes</taxon>
    </lineage>
</organism>
<name>X0ZUJ2_9ZZZZ</name>
<reference evidence="1" key="1">
    <citation type="journal article" date="2014" name="Front. Microbiol.">
        <title>High frequency of phylogenetically diverse reductive dehalogenase-homologous genes in deep subseafloor sedimentary metagenomes.</title>
        <authorList>
            <person name="Kawai M."/>
            <person name="Futagami T."/>
            <person name="Toyoda A."/>
            <person name="Takaki Y."/>
            <person name="Nishi S."/>
            <person name="Hori S."/>
            <person name="Arai W."/>
            <person name="Tsubouchi T."/>
            <person name="Morono Y."/>
            <person name="Uchiyama I."/>
            <person name="Ito T."/>
            <person name="Fujiyama A."/>
            <person name="Inagaki F."/>
            <person name="Takami H."/>
        </authorList>
    </citation>
    <scope>NUCLEOTIDE SEQUENCE</scope>
    <source>
        <strain evidence="1">Expedition CK06-06</strain>
    </source>
</reference>
<dbReference type="InterPro" id="IPR011042">
    <property type="entry name" value="6-blade_b-propeller_TolB-like"/>
</dbReference>
<dbReference type="Gene3D" id="2.120.10.30">
    <property type="entry name" value="TolB, C-terminal domain"/>
    <property type="match status" value="1"/>
</dbReference>
<dbReference type="AlphaFoldDB" id="X0ZUJ2"/>
<dbReference type="EMBL" id="BART01001764">
    <property type="protein sequence ID" value="GAG73069.1"/>
    <property type="molecule type" value="Genomic_DNA"/>
</dbReference>
<protein>
    <submittedName>
        <fullName evidence="1">Uncharacterized protein</fullName>
    </submittedName>
</protein>
<comment type="caution">
    <text evidence="1">The sequence shown here is derived from an EMBL/GenBank/DDBJ whole genome shotgun (WGS) entry which is preliminary data.</text>
</comment>